<dbReference type="GO" id="GO:0006281">
    <property type="term" value="P:DNA repair"/>
    <property type="evidence" value="ECO:0007669"/>
    <property type="project" value="InterPro"/>
</dbReference>
<reference evidence="1 2" key="1">
    <citation type="submission" date="2018-05" db="EMBL/GenBank/DDBJ databases">
        <title>Draft genome of Methanospirillum stamsii Pt1.</title>
        <authorList>
            <person name="Dueholm M.S."/>
            <person name="Nielsen P.H."/>
            <person name="Bakmann L.F."/>
            <person name="Otzen D.E."/>
        </authorList>
    </citation>
    <scope>NUCLEOTIDE SEQUENCE [LARGE SCALE GENOMIC DNA]</scope>
    <source>
        <strain evidence="1 2">Pt1</strain>
    </source>
</reference>
<comment type="caution">
    <text evidence="1">The sequence shown here is derived from an EMBL/GenBank/DDBJ whole genome shotgun (WGS) entry which is preliminary data.</text>
</comment>
<dbReference type="OrthoDB" id="116600at2157"/>
<name>A0A2V2MYE7_9EURY</name>
<evidence type="ECO:0008006" key="3">
    <source>
        <dbReference type="Google" id="ProtNLM"/>
    </source>
</evidence>
<dbReference type="SUPFAM" id="SSF48150">
    <property type="entry name" value="DNA-glycosylase"/>
    <property type="match status" value="1"/>
</dbReference>
<dbReference type="EMBL" id="QGMZ01000026">
    <property type="protein sequence ID" value="PWR72469.1"/>
    <property type="molecule type" value="Genomic_DNA"/>
</dbReference>
<evidence type="ECO:0000313" key="2">
    <source>
        <dbReference type="Proteomes" id="UP000245934"/>
    </source>
</evidence>
<dbReference type="Proteomes" id="UP000245934">
    <property type="component" value="Unassembled WGS sequence"/>
</dbReference>
<keyword evidence="2" id="KW-1185">Reference proteome</keyword>
<proteinExistence type="predicted"/>
<accession>A0A2V2MYE7</accession>
<organism evidence="1 2">
    <name type="scientific">Methanospirillum stamsii</name>
    <dbReference type="NCBI Taxonomy" id="1277351"/>
    <lineage>
        <taxon>Archaea</taxon>
        <taxon>Methanobacteriati</taxon>
        <taxon>Methanobacteriota</taxon>
        <taxon>Stenosarchaea group</taxon>
        <taxon>Methanomicrobia</taxon>
        <taxon>Methanomicrobiales</taxon>
        <taxon>Methanospirillaceae</taxon>
        <taxon>Methanospirillum</taxon>
    </lineage>
</organism>
<dbReference type="RefSeq" id="WP_109941380.1">
    <property type="nucleotide sequence ID" value="NZ_CP176366.1"/>
</dbReference>
<sequence length="313" mass="36019">MKTGTALKTSDEMAMLVTRMAEISPDEQSCVSRITSEIIQLVAEQLISLRHDHPRFRESDYSMYTGVGEITRRKDANIFLTACFLEYRSGKTDVWDNAVFFSEEILDDPEKIWQVILDHTYEGWKERFYDYNLHPMPEIHNRLYFIASRMVRYYAGDGRQIWEGYLQDPESVYKRLLLLQIPKSIACLVVGILKDLGHIRGSFDIVGDIVDSRVLGRMICGDGSGITFMKARRLARMLAPDDPWILDLPLYLIGSSWCGPGPKCRACPVRNACVFAVSEELGIRPDPVFRDLFFGRKTVQKTLRSWQQMVNNK</sequence>
<dbReference type="GO" id="GO:0003824">
    <property type="term" value="F:catalytic activity"/>
    <property type="evidence" value="ECO:0007669"/>
    <property type="project" value="InterPro"/>
</dbReference>
<evidence type="ECO:0000313" key="1">
    <source>
        <dbReference type="EMBL" id="PWR72469.1"/>
    </source>
</evidence>
<dbReference type="AlphaFoldDB" id="A0A2V2MYE7"/>
<dbReference type="GeneID" id="97608564"/>
<gene>
    <name evidence="1" type="ORF">DLD82_12085</name>
</gene>
<protein>
    <recommendedName>
        <fullName evidence="3">Iron-sulfur cluster loop</fullName>
    </recommendedName>
</protein>
<dbReference type="InterPro" id="IPR011257">
    <property type="entry name" value="DNA_glycosylase"/>
</dbReference>